<feature type="transmembrane region" description="Helical" evidence="2">
    <location>
        <begin position="291"/>
        <end position="315"/>
    </location>
</feature>
<protein>
    <submittedName>
        <fullName evidence="6">EGF-like domain-containing protein</fullName>
    </submittedName>
</protein>
<dbReference type="AlphaFoldDB" id="A0A5S6R626"/>
<evidence type="ECO:0000256" key="1">
    <source>
        <dbReference type="SAM" id="MobiDB-lite"/>
    </source>
</evidence>
<feature type="signal peptide" evidence="3">
    <location>
        <begin position="1"/>
        <end position="18"/>
    </location>
</feature>
<keyword evidence="2" id="KW-0812">Transmembrane</keyword>
<dbReference type="InterPro" id="IPR000742">
    <property type="entry name" value="EGF"/>
</dbReference>
<feature type="domain" description="EGF-like" evidence="4">
    <location>
        <begin position="253"/>
        <end position="264"/>
    </location>
</feature>
<evidence type="ECO:0000313" key="6">
    <source>
        <dbReference type="WBParaSite" id="TMUE_3000014682.1"/>
    </source>
</evidence>
<keyword evidence="2" id="KW-0472">Membrane</keyword>
<dbReference type="Proteomes" id="UP000046395">
    <property type="component" value="Unassembled WGS sequence"/>
</dbReference>
<feature type="chain" id="PRO_5024382390" evidence="3">
    <location>
        <begin position="19"/>
        <end position="391"/>
    </location>
</feature>
<sequence>MLLLTVLIALLESKCTLANGLVLSYDTCPFENPLFDVKGFRTDENECISILPKFLLGRENSSIGAALFCARYFKHGRIGYKDEVGGNLTDAGSSLLNGTEVMDDTGGDNWNYFMCVHRPYLDCMETELTKCTYLFELGSCVWQYSYITIQEAERPYGKTCRWVHESIGSPCQCNKCDMTSWTPWTKHVDAIGTVFQTRYRPLNIYMNIDCFENTTFCCGEYSVLRSFYMLSAHPRIRCLHGGQLLVVGDSEMCKCPSDTNGWFCELDRIDSAERYAKRRFLRWGLLSSSNVAFFLSSLVVFLFACIPCLVTALCLMQPATEDEESEDENDLPVISVLPNPENEMRCAKHLITVIRHDWKPDLIKTDSAPPGSAAAMNEEKDRPGQMETSTI</sequence>
<accession>A0A5S6R626</accession>
<evidence type="ECO:0000259" key="4">
    <source>
        <dbReference type="PROSITE" id="PS00022"/>
    </source>
</evidence>
<keyword evidence="2" id="KW-1133">Transmembrane helix</keyword>
<reference evidence="6" key="1">
    <citation type="submission" date="2019-12" db="UniProtKB">
        <authorList>
            <consortium name="WormBaseParasite"/>
        </authorList>
    </citation>
    <scope>IDENTIFICATION</scope>
</reference>
<dbReference type="PROSITE" id="PS00022">
    <property type="entry name" value="EGF_1"/>
    <property type="match status" value="1"/>
</dbReference>
<keyword evidence="5" id="KW-1185">Reference proteome</keyword>
<feature type="region of interest" description="Disordered" evidence="1">
    <location>
        <begin position="367"/>
        <end position="391"/>
    </location>
</feature>
<dbReference type="WBParaSite" id="TMUE_3000014682.1">
    <property type="protein sequence ID" value="TMUE_3000014682.1"/>
    <property type="gene ID" value="WBGene00288472"/>
</dbReference>
<name>A0A5S6R626_TRIMR</name>
<proteinExistence type="predicted"/>
<evidence type="ECO:0000256" key="2">
    <source>
        <dbReference type="SAM" id="Phobius"/>
    </source>
</evidence>
<evidence type="ECO:0000313" key="5">
    <source>
        <dbReference type="Proteomes" id="UP000046395"/>
    </source>
</evidence>
<organism evidence="5 6">
    <name type="scientific">Trichuris muris</name>
    <name type="common">Mouse whipworm</name>
    <dbReference type="NCBI Taxonomy" id="70415"/>
    <lineage>
        <taxon>Eukaryota</taxon>
        <taxon>Metazoa</taxon>
        <taxon>Ecdysozoa</taxon>
        <taxon>Nematoda</taxon>
        <taxon>Enoplea</taxon>
        <taxon>Dorylaimia</taxon>
        <taxon>Trichinellida</taxon>
        <taxon>Trichuridae</taxon>
        <taxon>Trichuris</taxon>
    </lineage>
</organism>
<keyword evidence="3" id="KW-0732">Signal</keyword>
<evidence type="ECO:0000256" key="3">
    <source>
        <dbReference type="SAM" id="SignalP"/>
    </source>
</evidence>